<evidence type="ECO:0000259" key="6">
    <source>
        <dbReference type="Pfam" id="PF25917"/>
    </source>
</evidence>
<evidence type="ECO:0000259" key="7">
    <source>
        <dbReference type="Pfam" id="PF25990"/>
    </source>
</evidence>
<dbReference type="Pfam" id="PF25917">
    <property type="entry name" value="BSH_RND"/>
    <property type="match status" value="1"/>
</dbReference>
<dbReference type="AlphaFoldDB" id="A0A347ZPQ2"/>
<protein>
    <submittedName>
        <fullName evidence="8">HlyD family secretion protein</fullName>
    </submittedName>
</protein>
<sequence>MDIEKIKTTLVDFYDSRKKLVWIIGAVLLVAIVALIAFPKGSKASVDTEVSYGQVTRGSLTETIDVVGTLEAIPAATLTWQSGGIVDSFDVKVGDKVSQGDVLMTLTESTLDATILDAQSSLLDAKTTLENLKSANTDLYTAAQTLADAEYELRQYKSDRDYYNTKGASDDTIEAAREAYYAAKQVVWEKQAAYDALSDLEADDPEKMAAYDEQKAAIEAQNKALSNLNYILGISYDYGVETNFIEYDAALAAVEEARVEYNRYLDQSDEIAAAEASVQALENTINTGKIVAPFDGTITQIDAVAGDLITSYSDSDNTTAALTISNLDNLMVEVSISEVDINKVAVGQRAVITFDAISNKKYTGYVSSISSSGEEDENGIVQFSVWVKVDDTDEKVRPGFTSVVSIVTAEVEDALLVPYDAVVSRDGSYMVVLADNSGNTTMVPVEIGATSDLFAEVTGGELKEGDQVVLYTSNNSADFGMVMMSGGGGGQPPSDGGSR</sequence>
<proteinExistence type="inferred from homology"/>
<name>A0A347ZPQ2_9CHLR</name>
<keyword evidence="3 4" id="KW-0175">Coiled coil</keyword>
<dbReference type="Gene3D" id="2.40.30.170">
    <property type="match status" value="1"/>
</dbReference>
<dbReference type="InterPro" id="IPR058625">
    <property type="entry name" value="MdtA-like_BSH"/>
</dbReference>
<dbReference type="Gene3D" id="2.40.50.100">
    <property type="match status" value="1"/>
</dbReference>
<dbReference type="Proteomes" id="UP000256388">
    <property type="component" value="Unassembled WGS sequence"/>
</dbReference>
<comment type="similarity">
    <text evidence="2">Belongs to the membrane fusion protein (MFP) (TC 8.A.1) family.</text>
</comment>
<keyword evidence="9" id="KW-1185">Reference proteome</keyword>
<accession>A0A347ZPQ2</accession>
<dbReference type="InterPro" id="IPR058636">
    <property type="entry name" value="Beta-barrel_YknX"/>
</dbReference>
<dbReference type="EMBL" id="QUMS01000006">
    <property type="protein sequence ID" value="REG04702.1"/>
    <property type="molecule type" value="Genomic_DNA"/>
</dbReference>
<dbReference type="InterPro" id="IPR006143">
    <property type="entry name" value="RND_pump_MFP"/>
</dbReference>
<feature type="domain" description="Multidrug resistance protein MdtA-like barrel-sandwich hybrid" evidence="6">
    <location>
        <begin position="76"/>
        <end position="314"/>
    </location>
</feature>
<reference evidence="8 9" key="1">
    <citation type="submission" date="2018-08" db="EMBL/GenBank/DDBJ databases">
        <title>Genomic Encyclopedia of Type Strains, Phase IV (KMG-IV): sequencing the most valuable type-strain genomes for metagenomic binning, comparative biology and taxonomic classification.</title>
        <authorList>
            <person name="Goeker M."/>
        </authorList>
    </citation>
    <scope>NUCLEOTIDE SEQUENCE [LARGE SCALE GENOMIC DNA]</scope>
    <source>
        <strain evidence="8 9">DSM 23923</strain>
    </source>
</reference>
<dbReference type="PANTHER" id="PTHR32347">
    <property type="entry name" value="EFFLUX SYSTEM COMPONENT YKNX-RELATED"/>
    <property type="match status" value="1"/>
</dbReference>
<evidence type="ECO:0000256" key="1">
    <source>
        <dbReference type="ARBA" id="ARBA00004196"/>
    </source>
</evidence>
<evidence type="ECO:0000256" key="3">
    <source>
        <dbReference type="ARBA" id="ARBA00023054"/>
    </source>
</evidence>
<comment type="subcellular location">
    <subcellularLocation>
        <location evidence="1">Cell envelope</location>
    </subcellularLocation>
</comment>
<feature type="domain" description="YknX-like beta-barrel" evidence="7">
    <location>
        <begin position="331"/>
        <end position="406"/>
    </location>
</feature>
<dbReference type="Gene3D" id="1.10.287.470">
    <property type="entry name" value="Helix hairpin bin"/>
    <property type="match status" value="1"/>
</dbReference>
<dbReference type="Gene3D" id="2.40.420.20">
    <property type="match status" value="1"/>
</dbReference>
<dbReference type="RefSeq" id="WP_116226296.1">
    <property type="nucleotide sequence ID" value="NZ_AP018437.1"/>
</dbReference>
<evidence type="ECO:0000256" key="2">
    <source>
        <dbReference type="ARBA" id="ARBA00009477"/>
    </source>
</evidence>
<feature type="coiled-coil region" evidence="4">
    <location>
        <begin position="208"/>
        <end position="284"/>
    </location>
</feature>
<dbReference type="GO" id="GO:0022857">
    <property type="term" value="F:transmembrane transporter activity"/>
    <property type="evidence" value="ECO:0007669"/>
    <property type="project" value="InterPro"/>
</dbReference>
<keyword evidence="5" id="KW-0472">Membrane</keyword>
<evidence type="ECO:0000256" key="4">
    <source>
        <dbReference type="SAM" id="Coils"/>
    </source>
</evidence>
<gene>
    <name evidence="8" type="ORF">DFR64_3051</name>
</gene>
<dbReference type="GO" id="GO:0030313">
    <property type="term" value="C:cell envelope"/>
    <property type="evidence" value="ECO:0007669"/>
    <property type="project" value="UniProtKB-SubCell"/>
</dbReference>
<dbReference type="NCBIfam" id="TIGR01730">
    <property type="entry name" value="RND_mfp"/>
    <property type="match status" value="1"/>
</dbReference>
<dbReference type="Pfam" id="PF25990">
    <property type="entry name" value="Beta-barrel_YknX"/>
    <property type="match status" value="1"/>
</dbReference>
<dbReference type="OrthoDB" id="140298at2"/>
<keyword evidence="5" id="KW-0812">Transmembrane</keyword>
<dbReference type="GO" id="GO:0016020">
    <property type="term" value="C:membrane"/>
    <property type="evidence" value="ECO:0007669"/>
    <property type="project" value="InterPro"/>
</dbReference>
<evidence type="ECO:0000313" key="9">
    <source>
        <dbReference type="Proteomes" id="UP000256388"/>
    </source>
</evidence>
<feature type="transmembrane region" description="Helical" evidence="5">
    <location>
        <begin position="20"/>
        <end position="38"/>
    </location>
</feature>
<comment type="caution">
    <text evidence="8">The sequence shown here is derived from an EMBL/GenBank/DDBJ whole genome shotgun (WGS) entry which is preliminary data.</text>
</comment>
<evidence type="ECO:0000313" key="8">
    <source>
        <dbReference type="EMBL" id="REG04702.1"/>
    </source>
</evidence>
<dbReference type="SUPFAM" id="SSF111369">
    <property type="entry name" value="HlyD-like secretion proteins"/>
    <property type="match status" value="2"/>
</dbReference>
<keyword evidence="5" id="KW-1133">Transmembrane helix</keyword>
<dbReference type="PRINTS" id="PR01490">
    <property type="entry name" value="RTXTOXIND"/>
</dbReference>
<organism evidence="8 9">
    <name type="scientific">Pelolinea submarina</name>
    <dbReference type="NCBI Taxonomy" id="913107"/>
    <lineage>
        <taxon>Bacteria</taxon>
        <taxon>Bacillati</taxon>
        <taxon>Chloroflexota</taxon>
        <taxon>Anaerolineae</taxon>
        <taxon>Anaerolineales</taxon>
        <taxon>Anaerolineaceae</taxon>
        <taxon>Pelolinea</taxon>
    </lineage>
</organism>
<dbReference type="InterPro" id="IPR050465">
    <property type="entry name" value="UPF0194_transport"/>
</dbReference>
<evidence type="ECO:0000256" key="5">
    <source>
        <dbReference type="SAM" id="Phobius"/>
    </source>
</evidence>